<dbReference type="Gene3D" id="2.40.170.20">
    <property type="entry name" value="TonB-dependent receptor, beta-barrel domain"/>
    <property type="match status" value="1"/>
</dbReference>
<evidence type="ECO:0000256" key="3">
    <source>
        <dbReference type="ARBA" id="ARBA00022452"/>
    </source>
</evidence>
<keyword evidence="6" id="KW-0408">Iron</keyword>
<comment type="caution">
    <text evidence="13">The sequence shown here is derived from an EMBL/GenBank/DDBJ whole genome shotgun (WGS) entry which is preliminary data.</text>
</comment>
<dbReference type="GO" id="GO:0006826">
    <property type="term" value="P:iron ion transport"/>
    <property type="evidence" value="ECO:0007669"/>
    <property type="project" value="UniProtKB-KW"/>
</dbReference>
<dbReference type="PANTHER" id="PTHR47234">
    <property type="match status" value="1"/>
</dbReference>
<sequence>MRVTQRAIQAMGDEMRVVRNGFFVGVCACALIGATPALAQADKVLNFNLPAQSLTDALRAIARQSGLEFSAPADPLRGKTSKPLKGHFLPAEAAKRLLKGTGLIAEVVEGALIVRAVEASASARTAGNGDDIIVTGSRIQSGETSSSTIRLSADSIQLAGQADLGEALRALPQNFGSGQNPGVLRGVTSRGGINATSGSSPNLRGLGGDATLTLLNGHRLSYGSTVQAVDIDAIPLAAINRIDVVPDGASAIYGSDAVGGVINVILKRDYDGASLSARLGSATSGGDFQQQYSLVAGKKWQRGGILAAVSHDYNSAIYSDQRAYTKYMPVNNTLYPKIIQTNAVLSGQQSISDSAEFVIDATYSHRKSFQTMGLVSGYVYENRPRTTSYSISPSVNIAIAPEWRFNLMGTYGQSDTKFDQIGLYNSTQTSHIRGCYCNKLANVETFTSGKIFGLLSNPVDLVFGAGYRYNHLTSVRYSATRADSRGSAESYYGFSELSLPFVEPGQGSNLIYRLSANAAVRYERYPGIGAVAVPKFGFLYGISPSIDVKGTWGKSFKVPSLNELRSATYAQLYPAATFGGQRFPTGSTLLIASGGNPDLKPEKATSWSASLVFHPEFISNLDIHATYFNVKYKDRVVQPLAGTAVYQALSNAAYAQYVTYSPSEELINQTVSDADLYYNYASADGLNNVIAILNNSYMNAARQKIDGIDLTVDYKISTGDASSLLLNANGAWLWSKQKLSSTSAYVDMAGIIFNPPRFKARASIGWTDGSLTSMFYVNHVSRLEDTRSTTIAKVASQTTFDTSIRYRFPEQSGVLTQASLLFNIQNLLNRRPPYAAPTSNSLDYVSYDSTNFSPIGRFISLTVSKDW</sequence>
<keyword evidence="7 11" id="KW-0798">TonB box</keyword>
<evidence type="ECO:0000259" key="12">
    <source>
        <dbReference type="SMART" id="SM00965"/>
    </source>
</evidence>
<evidence type="ECO:0000256" key="8">
    <source>
        <dbReference type="ARBA" id="ARBA00023136"/>
    </source>
</evidence>
<comment type="subcellular location">
    <subcellularLocation>
        <location evidence="1 10">Cell outer membrane</location>
        <topology evidence="1 10">Multi-pass membrane protein</topology>
    </subcellularLocation>
</comment>
<evidence type="ECO:0000256" key="7">
    <source>
        <dbReference type="ARBA" id="ARBA00023077"/>
    </source>
</evidence>
<keyword evidence="4" id="KW-0406">Ion transport</keyword>
<dbReference type="InterPro" id="IPR037066">
    <property type="entry name" value="Plug_dom_sf"/>
</dbReference>
<dbReference type="Pfam" id="PF07715">
    <property type="entry name" value="Plug"/>
    <property type="match status" value="1"/>
</dbReference>
<dbReference type="InterPro" id="IPR012910">
    <property type="entry name" value="Plug_dom"/>
</dbReference>
<dbReference type="SMART" id="SM00965">
    <property type="entry name" value="STN"/>
    <property type="match status" value="1"/>
</dbReference>
<dbReference type="Gene3D" id="3.55.50.30">
    <property type="match status" value="1"/>
</dbReference>
<dbReference type="PROSITE" id="PS52016">
    <property type="entry name" value="TONB_DEPENDENT_REC_3"/>
    <property type="match status" value="1"/>
</dbReference>
<protein>
    <submittedName>
        <fullName evidence="13">Outer membrane receptor protein involved in Fe transport</fullName>
    </submittedName>
</protein>
<name>A0A7W6PZ18_9SPHN</name>
<gene>
    <name evidence="13" type="ORF">GGQ90_004678</name>
</gene>
<reference evidence="13 14" key="1">
    <citation type="submission" date="2020-08" db="EMBL/GenBank/DDBJ databases">
        <title>Genomic Encyclopedia of Type Strains, Phase IV (KMG-IV): sequencing the most valuable type-strain genomes for metagenomic binning, comparative biology and taxonomic classification.</title>
        <authorList>
            <person name="Goeker M."/>
        </authorList>
    </citation>
    <scope>NUCLEOTIDE SEQUENCE [LARGE SCALE GENOMIC DNA]</scope>
    <source>
        <strain evidence="13 14">DSM 19371</strain>
    </source>
</reference>
<dbReference type="Gene3D" id="2.170.130.10">
    <property type="entry name" value="TonB-dependent receptor, plug domain"/>
    <property type="match status" value="1"/>
</dbReference>
<dbReference type="EMBL" id="JACIEU010000026">
    <property type="protein sequence ID" value="MBB4150867.1"/>
    <property type="molecule type" value="Genomic_DNA"/>
</dbReference>
<dbReference type="GO" id="GO:0009279">
    <property type="term" value="C:cell outer membrane"/>
    <property type="evidence" value="ECO:0007669"/>
    <property type="project" value="UniProtKB-SubCell"/>
</dbReference>
<keyword evidence="9 10" id="KW-0998">Cell outer membrane</keyword>
<dbReference type="Pfam" id="PF00593">
    <property type="entry name" value="TonB_dep_Rec_b-barrel"/>
    <property type="match status" value="1"/>
</dbReference>
<feature type="domain" description="Secretin/TonB short N-terminal" evidence="12">
    <location>
        <begin position="67"/>
        <end position="117"/>
    </location>
</feature>
<evidence type="ECO:0000256" key="2">
    <source>
        <dbReference type="ARBA" id="ARBA00022448"/>
    </source>
</evidence>
<keyword evidence="14" id="KW-1185">Reference proteome</keyword>
<dbReference type="InterPro" id="IPR036942">
    <property type="entry name" value="Beta-barrel_TonB_sf"/>
</dbReference>
<evidence type="ECO:0000313" key="13">
    <source>
        <dbReference type="EMBL" id="MBB4150867.1"/>
    </source>
</evidence>
<dbReference type="CDD" id="cd01347">
    <property type="entry name" value="ligand_gated_channel"/>
    <property type="match status" value="1"/>
</dbReference>
<keyword evidence="8 10" id="KW-0472">Membrane</keyword>
<keyword evidence="3 10" id="KW-1134">Transmembrane beta strand</keyword>
<keyword evidence="2 10" id="KW-0813">Transport</keyword>
<evidence type="ECO:0000256" key="4">
    <source>
        <dbReference type="ARBA" id="ARBA00022496"/>
    </source>
</evidence>
<evidence type="ECO:0000256" key="6">
    <source>
        <dbReference type="ARBA" id="ARBA00023004"/>
    </source>
</evidence>
<evidence type="ECO:0000313" key="14">
    <source>
        <dbReference type="Proteomes" id="UP000590524"/>
    </source>
</evidence>
<keyword evidence="5 10" id="KW-0812">Transmembrane</keyword>
<comment type="similarity">
    <text evidence="10 11">Belongs to the TonB-dependent receptor family.</text>
</comment>
<dbReference type="PANTHER" id="PTHR47234:SF3">
    <property type="entry name" value="SECRETIN_TONB SHORT N-TERMINAL DOMAIN-CONTAINING PROTEIN"/>
    <property type="match status" value="1"/>
</dbReference>
<dbReference type="SUPFAM" id="SSF56935">
    <property type="entry name" value="Porins"/>
    <property type="match status" value="1"/>
</dbReference>
<evidence type="ECO:0000256" key="9">
    <source>
        <dbReference type="ARBA" id="ARBA00023237"/>
    </source>
</evidence>
<dbReference type="InterPro" id="IPR011662">
    <property type="entry name" value="Secretin/TonB_short_N"/>
</dbReference>
<evidence type="ECO:0000256" key="10">
    <source>
        <dbReference type="PROSITE-ProRule" id="PRU01360"/>
    </source>
</evidence>
<evidence type="ECO:0000256" key="1">
    <source>
        <dbReference type="ARBA" id="ARBA00004571"/>
    </source>
</evidence>
<dbReference type="InterPro" id="IPR000531">
    <property type="entry name" value="Beta-barrel_TonB"/>
</dbReference>
<dbReference type="AlphaFoldDB" id="A0A7W6PZ18"/>
<dbReference type="InterPro" id="IPR039426">
    <property type="entry name" value="TonB-dep_rcpt-like"/>
</dbReference>
<keyword evidence="13" id="KW-0675">Receptor</keyword>
<proteinExistence type="inferred from homology"/>
<dbReference type="Proteomes" id="UP000590524">
    <property type="component" value="Unassembled WGS sequence"/>
</dbReference>
<organism evidence="13 14">
    <name type="scientific">Sphingobium scionense</name>
    <dbReference type="NCBI Taxonomy" id="1404341"/>
    <lineage>
        <taxon>Bacteria</taxon>
        <taxon>Pseudomonadati</taxon>
        <taxon>Pseudomonadota</taxon>
        <taxon>Alphaproteobacteria</taxon>
        <taxon>Sphingomonadales</taxon>
        <taxon>Sphingomonadaceae</taxon>
        <taxon>Sphingobium</taxon>
    </lineage>
</organism>
<accession>A0A7W6PZ18</accession>
<evidence type="ECO:0000256" key="11">
    <source>
        <dbReference type="RuleBase" id="RU003357"/>
    </source>
</evidence>
<keyword evidence="4" id="KW-0410">Iron transport</keyword>
<evidence type="ECO:0000256" key="5">
    <source>
        <dbReference type="ARBA" id="ARBA00022692"/>
    </source>
</evidence>
<dbReference type="RefSeq" id="WP_246428391.1">
    <property type="nucleotide sequence ID" value="NZ_JACIEU010000026.1"/>
</dbReference>